<feature type="transmembrane region" description="Helical" evidence="1">
    <location>
        <begin position="106"/>
        <end position="123"/>
    </location>
</feature>
<keyword evidence="1" id="KW-0812">Transmembrane</keyword>
<name>A0A6J6AGI5_9ZZZZ</name>
<dbReference type="Gene3D" id="1.10.1760.20">
    <property type="match status" value="1"/>
</dbReference>
<proteinExistence type="predicted"/>
<dbReference type="PIRSF" id="PIRSF016661">
    <property type="entry name" value="BioY"/>
    <property type="match status" value="1"/>
</dbReference>
<dbReference type="EMBL" id="CAEZZL010000062">
    <property type="protein sequence ID" value="CAB4763762.1"/>
    <property type="molecule type" value="Genomic_DNA"/>
</dbReference>
<dbReference type="PANTHER" id="PTHR34295">
    <property type="entry name" value="BIOTIN TRANSPORTER BIOY"/>
    <property type="match status" value="1"/>
</dbReference>
<evidence type="ECO:0000256" key="1">
    <source>
        <dbReference type="SAM" id="Phobius"/>
    </source>
</evidence>
<dbReference type="InterPro" id="IPR003784">
    <property type="entry name" value="BioY"/>
</dbReference>
<keyword evidence="1" id="KW-1133">Transmembrane helix</keyword>
<dbReference type="Pfam" id="PF02632">
    <property type="entry name" value="BioY"/>
    <property type="match status" value="1"/>
</dbReference>
<accession>A0A6J6AGI5</accession>
<feature type="transmembrane region" description="Helical" evidence="1">
    <location>
        <begin position="27"/>
        <end position="48"/>
    </location>
</feature>
<organism evidence="2">
    <name type="scientific">freshwater metagenome</name>
    <dbReference type="NCBI Taxonomy" id="449393"/>
    <lineage>
        <taxon>unclassified sequences</taxon>
        <taxon>metagenomes</taxon>
        <taxon>ecological metagenomes</taxon>
    </lineage>
</organism>
<dbReference type="EMBL" id="CAEZXA010000047">
    <property type="protein sequence ID" value="CAB4673901.1"/>
    <property type="molecule type" value="Genomic_DNA"/>
</dbReference>
<feature type="transmembrane region" description="Helical" evidence="1">
    <location>
        <begin position="135"/>
        <end position="154"/>
    </location>
</feature>
<evidence type="ECO:0000313" key="3">
    <source>
        <dbReference type="EMBL" id="CAB4673901.1"/>
    </source>
</evidence>
<dbReference type="EMBL" id="CAETWZ010000024">
    <property type="protein sequence ID" value="CAB4367628.1"/>
    <property type="molecule type" value="Genomic_DNA"/>
</dbReference>
<dbReference type="GO" id="GO:0005886">
    <property type="term" value="C:plasma membrane"/>
    <property type="evidence" value="ECO:0007669"/>
    <property type="project" value="InterPro"/>
</dbReference>
<reference evidence="2" key="1">
    <citation type="submission" date="2020-05" db="EMBL/GenBank/DDBJ databases">
        <authorList>
            <person name="Chiriac C."/>
            <person name="Salcher M."/>
            <person name="Ghai R."/>
            <person name="Kavagutti S V."/>
        </authorList>
    </citation>
    <scope>NUCLEOTIDE SEQUENCE</scope>
</reference>
<dbReference type="EMBL" id="CAFBQH010000033">
    <property type="protein sequence ID" value="CAB5048626.1"/>
    <property type="molecule type" value="Genomic_DNA"/>
</dbReference>
<feature type="transmembrane region" description="Helical" evidence="1">
    <location>
        <begin position="54"/>
        <end position="71"/>
    </location>
</feature>
<evidence type="ECO:0000313" key="4">
    <source>
        <dbReference type="EMBL" id="CAB4763762.1"/>
    </source>
</evidence>
<keyword evidence="1" id="KW-0472">Membrane</keyword>
<dbReference type="PANTHER" id="PTHR34295:SF1">
    <property type="entry name" value="BIOTIN TRANSPORTER BIOY"/>
    <property type="match status" value="1"/>
</dbReference>
<evidence type="ECO:0000313" key="2">
    <source>
        <dbReference type="EMBL" id="CAB4367628.1"/>
    </source>
</evidence>
<evidence type="ECO:0000313" key="5">
    <source>
        <dbReference type="EMBL" id="CAB5048626.1"/>
    </source>
</evidence>
<dbReference type="GO" id="GO:0015225">
    <property type="term" value="F:biotin transmembrane transporter activity"/>
    <property type="evidence" value="ECO:0007669"/>
    <property type="project" value="InterPro"/>
</dbReference>
<sequence>MSNAIPTVLTDLVPMPRIFEKALARDAVLVLGGALFTALCAQIVIHLGFTPVPITGQTFAVLTVGGVLGSRRAVASQALYWALGAIGLPFYANASGGWSRATGSTLGYFFGFVLAAGIVGWYADNKNDRNIVSSLSAMALGTAIIYFCGAMWLAHSIGVPVASGESNAISLGVAPFLAGDAVKMLLAALVTPVGWALYYAKPR</sequence>
<protein>
    <submittedName>
        <fullName evidence="2">Unannotated protein</fullName>
    </submittedName>
</protein>
<feature type="transmembrane region" description="Helical" evidence="1">
    <location>
        <begin position="181"/>
        <end position="200"/>
    </location>
</feature>
<feature type="transmembrane region" description="Helical" evidence="1">
    <location>
        <begin position="78"/>
        <end position="94"/>
    </location>
</feature>
<gene>
    <name evidence="3" type="ORF">UFOPK2334_00693</name>
    <name evidence="4" type="ORF">UFOPK2870_00846</name>
    <name evidence="2" type="ORF">UFOPK4179_00413</name>
    <name evidence="5" type="ORF">UFOPK4293_00691</name>
</gene>
<dbReference type="AlphaFoldDB" id="A0A6J6AGI5"/>